<feature type="transmembrane region" description="Helical" evidence="4">
    <location>
        <begin position="460"/>
        <end position="487"/>
    </location>
</feature>
<dbReference type="PANTHER" id="PTHR48043">
    <property type="entry name" value="EG:EG0003.4 PROTEIN-RELATED"/>
    <property type="match status" value="1"/>
</dbReference>
<evidence type="ECO:0000256" key="1">
    <source>
        <dbReference type="ARBA" id="ARBA00009995"/>
    </source>
</evidence>
<dbReference type="InterPro" id="IPR002213">
    <property type="entry name" value="UDP_glucos_trans"/>
</dbReference>
<dbReference type="FunFam" id="3.40.50.2000:FF:000021">
    <property type="entry name" value="UDP-glucuronosyltransferase"/>
    <property type="match status" value="1"/>
</dbReference>
<organism evidence="5 6">
    <name type="scientific">Acropora cervicornis</name>
    <name type="common">Staghorn coral</name>
    <dbReference type="NCBI Taxonomy" id="6130"/>
    <lineage>
        <taxon>Eukaryota</taxon>
        <taxon>Metazoa</taxon>
        <taxon>Cnidaria</taxon>
        <taxon>Anthozoa</taxon>
        <taxon>Hexacorallia</taxon>
        <taxon>Scleractinia</taxon>
        <taxon>Astrocoeniina</taxon>
        <taxon>Acroporidae</taxon>
        <taxon>Acropora</taxon>
    </lineage>
</organism>
<dbReference type="CDD" id="cd03784">
    <property type="entry name" value="GT1_Gtf-like"/>
    <property type="match status" value="1"/>
</dbReference>
<evidence type="ECO:0000256" key="3">
    <source>
        <dbReference type="ARBA" id="ARBA00022679"/>
    </source>
</evidence>
<comment type="similarity">
    <text evidence="1">Belongs to the UDP-glycosyltransferase family.</text>
</comment>
<reference evidence="5" key="1">
    <citation type="journal article" date="2023" name="G3 (Bethesda)">
        <title>Whole genome assembly and annotation of the endangered Caribbean coral Acropora cervicornis.</title>
        <authorList>
            <person name="Selwyn J.D."/>
            <person name="Vollmer S.V."/>
        </authorList>
    </citation>
    <scope>NUCLEOTIDE SEQUENCE</scope>
    <source>
        <strain evidence="5">K2</strain>
    </source>
</reference>
<dbReference type="Proteomes" id="UP001249851">
    <property type="component" value="Unassembled WGS sequence"/>
</dbReference>
<evidence type="ECO:0000313" key="5">
    <source>
        <dbReference type="EMBL" id="KAK2560203.1"/>
    </source>
</evidence>
<keyword evidence="2" id="KW-0328">Glycosyltransferase</keyword>
<protein>
    <submittedName>
        <fullName evidence="5">UDP-glucuronosyltransferase 2B20</fullName>
    </submittedName>
</protein>
<gene>
    <name evidence="5" type="ORF">P5673_017183</name>
</gene>
<dbReference type="Pfam" id="PF00201">
    <property type="entry name" value="UDPGT"/>
    <property type="match status" value="1"/>
</dbReference>
<evidence type="ECO:0000256" key="4">
    <source>
        <dbReference type="SAM" id="Phobius"/>
    </source>
</evidence>
<keyword evidence="4" id="KW-0812">Transmembrane</keyword>
<keyword evidence="3" id="KW-0808">Transferase</keyword>
<reference evidence="5" key="2">
    <citation type="journal article" date="2023" name="Science">
        <title>Genomic signatures of disease resistance in endangered staghorn corals.</title>
        <authorList>
            <person name="Vollmer S.V."/>
            <person name="Selwyn J.D."/>
            <person name="Despard B.A."/>
            <person name="Roesel C.L."/>
        </authorList>
    </citation>
    <scope>NUCLEOTIDE SEQUENCE</scope>
    <source>
        <strain evidence="5">K2</strain>
    </source>
</reference>
<dbReference type="EMBL" id="JARQWQ010000037">
    <property type="protein sequence ID" value="KAK2560203.1"/>
    <property type="molecule type" value="Genomic_DNA"/>
</dbReference>
<evidence type="ECO:0000313" key="6">
    <source>
        <dbReference type="Proteomes" id="UP001249851"/>
    </source>
</evidence>
<dbReference type="GO" id="GO:0008194">
    <property type="term" value="F:UDP-glycosyltransferase activity"/>
    <property type="evidence" value="ECO:0007669"/>
    <property type="project" value="InterPro"/>
</dbReference>
<dbReference type="PANTHER" id="PTHR48043:SF145">
    <property type="entry name" value="FI06409P-RELATED"/>
    <property type="match status" value="1"/>
</dbReference>
<dbReference type="SUPFAM" id="SSF53756">
    <property type="entry name" value="UDP-Glycosyltransferase/glycogen phosphorylase"/>
    <property type="match status" value="1"/>
</dbReference>
<name>A0AAD9QF88_ACRCE</name>
<keyword evidence="4" id="KW-1133">Transmembrane helix</keyword>
<evidence type="ECO:0000256" key="2">
    <source>
        <dbReference type="ARBA" id="ARBA00022676"/>
    </source>
</evidence>
<dbReference type="AlphaFoldDB" id="A0AAD9QF88"/>
<accession>A0AAD9QF88</accession>
<keyword evidence="4" id="KW-0472">Membrane</keyword>
<dbReference type="InterPro" id="IPR050271">
    <property type="entry name" value="UDP-glycosyltransferase"/>
</dbReference>
<comment type="caution">
    <text evidence="5">The sequence shown here is derived from an EMBL/GenBank/DDBJ whole genome shotgun (WGS) entry which is preliminary data.</text>
</comment>
<proteinExistence type="inferred from homology"/>
<keyword evidence="6" id="KW-1185">Reference proteome</keyword>
<sequence length="500" mass="56583">MANHDYISHHRVLWKLGKELQSRGHKYTQILPSCAKETYNDIDVKIFNTSVTNQDIEDVLHNLTKLGDIEDITGVFSLQRFLGEIQEFLMERFCQDLFQNTELIAELKETVDLVLCDASNVCCFILVEMLDSYRVDVWPVGFGGAFGSVFLRSPQAAVYLTQETSANPTHPETFSFTNRLLSYITSRGMWYALGSIVPVRLWEKYAKTDSKHADAFDALRARGIVLIPHDFALEYPRPLQPNVKVIGPVLPEPPQELPRDLNKFMMDNDQVVVMAFGATLSKHSERLIQVISDGLSQLSVAVLWKYSGKVPKNIGKNIKIVSWIPQNDILGHPSTKVFVTHCGLNSLLESVYHSVPMVALPLVGDGHRHANVVKTKKLGVILDKKEMKPEDLAKAVMEVLVNTIYRENTERISAIIKDRKRSPAEEGADWIEYALRHNGATHLISEALELPEYKMYMFDVFLFLLLVAIFVHFMFVCLCCCLCYCLCKGKIGTTAKVKQN</sequence>
<dbReference type="Gene3D" id="3.40.50.2000">
    <property type="entry name" value="Glycogen Phosphorylase B"/>
    <property type="match status" value="1"/>
</dbReference>